<feature type="compositionally biased region" description="Acidic residues" evidence="1">
    <location>
        <begin position="495"/>
        <end position="517"/>
    </location>
</feature>
<dbReference type="Gene3D" id="1.10.472.10">
    <property type="entry name" value="Cyclin-like"/>
    <property type="match status" value="1"/>
</dbReference>
<keyword evidence="3" id="KW-1185">Reference proteome</keyword>
<accession>A0ABR1K511</accession>
<proteinExistence type="predicted"/>
<dbReference type="PANTHER" id="PTHR15615">
    <property type="match status" value="1"/>
</dbReference>
<dbReference type="InterPro" id="IPR013922">
    <property type="entry name" value="Cyclin_PHO80-like"/>
</dbReference>
<feature type="compositionally biased region" description="Polar residues" evidence="1">
    <location>
        <begin position="310"/>
        <end position="323"/>
    </location>
</feature>
<evidence type="ECO:0000313" key="2">
    <source>
        <dbReference type="EMBL" id="KAK7471175.1"/>
    </source>
</evidence>
<dbReference type="EMBL" id="JBANRG010000002">
    <property type="protein sequence ID" value="KAK7471175.1"/>
    <property type="molecule type" value="Genomic_DNA"/>
</dbReference>
<comment type="caution">
    <text evidence="2">The sequence shown here is derived from an EMBL/GenBank/DDBJ whole genome shotgun (WGS) entry which is preliminary data.</text>
</comment>
<feature type="region of interest" description="Disordered" evidence="1">
    <location>
        <begin position="361"/>
        <end position="589"/>
    </location>
</feature>
<name>A0ABR1K511_9AGAR</name>
<feature type="compositionally biased region" description="Acidic residues" evidence="1">
    <location>
        <begin position="432"/>
        <end position="452"/>
    </location>
</feature>
<feature type="compositionally biased region" description="Low complexity" evidence="1">
    <location>
        <begin position="286"/>
        <end position="308"/>
    </location>
</feature>
<feature type="compositionally biased region" description="Polar residues" evidence="1">
    <location>
        <begin position="363"/>
        <end position="397"/>
    </location>
</feature>
<feature type="compositionally biased region" description="Basic and acidic residues" evidence="1">
    <location>
        <begin position="518"/>
        <end position="533"/>
    </location>
</feature>
<feature type="compositionally biased region" description="Basic and acidic residues" evidence="1">
    <location>
        <begin position="558"/>
        <end position="586"/>
    </location>
</feature>
<dbReference type="PANTHER" id="PTHR15615:SF94">
    <property type="entry name" value="PHO85 CYCLIN-6-RELATED"/>
    <property type="match status" value="1"/>
</dbReference>
<evidence type="ECO:0000256" key="1">
    <source>
        <dbReference type="SAM" id="MobiDB-lite"/>
    </source>
</evidence>
<organism evidence="2 3">
    <name type="scientific">Marasmiellus scandens</name>
    <dbReference type="NCBI Taxonomy" id="2682957"/>
    <lineage>
        <taxon>Eukaryota</taxon>
        <taxon>Fungi</taxon>
        <taxon>Dikarya</taxon>
        <taxon>Basidiomycota</taxon>
        <taxon>Agaricomycotina</taxon>
        <taxon>Agaricomycetes</taxon>
        <taxon>Agaricomycetidae</taxon>
        <taxon>Agaricales</taxon>
        <taxon>Marasmiineae</taxon>
        <taxon>Omphalotaceae</taxon>
        <taxon>Marasmiellus</taxon>
    </lineage>
</organism>
<dbReference type="CDD" id="cd20558">
    <property type="entry name" value="CYCLIN_ScPCL7-like"/>
    <property type="match status" value="1"/>
</dbReference>
<dbReference type="Pfam" id="PF08613">
    <property type="entry name" value="Cyclin"/>
    <property type="match status" value="1"/>
</dbReference>
<feature type="region of interest" description="Disordered" evidence="1">
    <location>
        <begin position="1"/>
        <end position="85"/>
    </location>
</feature>
<evidence type="ECO:0000313" key="3">
    <source>
        <dbReference type="Proteomes" id="UP001498398"/>
    </source>
</evidence>
<feature type="compositionally biased region" description="Low complexity" evidence="1">
    <location>
        <begin position="7"/>
        <end position="17"/>
    </location>
</feature>
<feature type="compositionally biased region" description="Low complexity" evidence="1">
    <location>
        <begin position="418"/>
        <end position="428"/>
    </location>
</feature>
<sequence>MLALVHPLTQPRTPSTTRPRHTSRDRKPTPSSSSSLPTSSSSSSARTSLSTSSVSARTPSVPMQTTQLQTPAPATRPDVSPAPAVDIHSYPSADLLRLLASLLTTIAATNDKLDSSSDPSSTTPSHSPIWNTLTSASKSAISTPSSTLTFHARNIPTITLEAYLLRILKYCPTTNEVFLSLLVYFDRMSRLTAEATGRTFVIDSYNIHRLVIAGVTVASKFFSDVFYTNSRYAKVGGLPQAELNQLELQFLLLNDFRLVIPGDEMQRYADQLLLFSNSNSESISGTTTNSIPRSISTPSSSSSSSPPINHAQSTPHNSTTNDLTAPMRNMGAIDAYGGKIPGSSSTLMSSHHRPLAAPVPLTRQPTVVPGSTTNTLVNGSSSRTPSAAKTHIPTNGPQHFFGHTNGDSGSGAGLVYGASSRPSASSSRVEIETDSSEAETEAETETETETETEGGWTTDDEPTIKPAHSSAGSSSSSGDTRSIRSLSVSETSSDAGDDEFEFGDEEEDEDSDGGDTDGEGRETDREMDRDSGQRRNGIGKKATPNEDGMDVEPEGDQTPERSLRAQIDRDGDRDMKDMEKTPERRPFGFGLAMTKKSQSPSQARTIVNGRVPVQVNGHHHHNHIDDRMATSP</sequence>
<reference evidence="2 3" key="1">
    <citation type="submission" date="2024-01" db="EMBL/GenBank/DDBJ databases">
        <title>A draft genome for the cacao thread blight pathogen Marasmiellus scandens.</title>
        <authorList>
            <person name="Baruah I.K."/>
            <person name="Leung J."/>
            <person name="Bukari Y."/>
            <person name="Amoako-Attah I."/>
            <person name="Meinhardt L.W."/>
            <person name="Bailey B.A."/>
            <person name="Cohen S.P."/>
        </authorList>
    </citation>
    <scope>NUCLEOTIDE SEQUENCE [LARGE SCALE GENOMIC DNA]</scope>
    <source>
        <strain evidence="2 3">GH-19</strain>
    </source>
</reference>
<gene>
    <name evidence="2" type="primary">PCL7</name>
    <name evidence="2" type="ORF">VKT23_002585</name>
</gene>
<feature type="compositionally biased region" description="Low complexity" evidence="1">
    <location>
        <begin position="469"/>
        <end position="487"/>
    </location>
</feature>
<dbReference type="Proteomes" id="UP001498398">
    <property type="component" value="Unassembled WGS sequence"/>
</dbReference>
<feature type="region of interest" description="Disordered" evidence="1">
    <location>
        <begin position="281"/>
        <end position="325"/>
    </location>
</feature>
<protein>
    <submittedName>
        <fullName evidence="2">Cyclin-like protein interacting with PHO85</fullName>
    </submittedName>
</protein>
<feature type="compositionally biased region" description="Low complexity" evidence="1">
    <location>
        <begin position="29"/>
        <end position="77"/>
    </location>
</feature>
<feature type="compositionally biased region" description="Acidic residues" evidence="1">
    <location>
        <begin position="547"/>
        <end position="557"/>
    </location>
</feature>